<dbReference type="InterPro" id="IPR025404">
    <property type="entry name" value="DUF4130"/>
</dbReference>
<name>A0A1H0VBN1_9CLOT</name>
<protein>
    <submittedName>
        <fullName evidence="2">Probable DNA metabolism protein</fullName>
    </submittedName>
</protein>
<dbReference type="OrthoDB" id="5290748at2"/>
<reference evidence="2 3" key="1">
    <citation type="submission" date="2016-10" db="EMBL/GenBank/DDBJ databases">
        <authorList>
            <person name="de Groot N.N."/>
        </authorList>
    </citation>
    <scope>NUCLEOTIDE SEQUENCE [LARGE SCALE GENOMIC DNA]</scope>
    <source>
        <strain evidence="2 3">DSM 12272</strain>
    </source>
</reference>
<accession>A0A1H0VBN1</accession>
<evidence type="ECO:0000259" key="1">
    <source>
        <dbReference type="Pfam" id="PF13566"/>
    </source>
</evidence>
<keyword evidence="3" id="KW-1185">Reference proteome</keyword>
<dbReference type="EMBL" id="FNJM01000015">
    <property type="protein sequence ID" value="SDP75969.1"/>
    <property type="molecule type" value="Genomic_DNA"/>
</dbReference>
<dbReference type="InterPro" id="IPR023875">
    <property type="entry name" value="DNA_repair_put"/>
</dbReference>
<dbReference type="STRING" id="94869.SAMN04488529_11569"/>
<dbReference type="AlphaFoldDB" id="A0A1H0VBN1"/>
<gene>
    <name evidence="2" type="ORF">SAMN04488529_11569</name>
</gene>
<evidence type="ECO:0000313" key="3">
    <source>
        <dbReference type="Proteomes" id="UP000198597"/>
    </source>
</evidence>
<dbReference type="RefSeq" id="WP_089972397.1">
    <property type="nucleotide sequence ID" value="NZ_FNJM01000015.1"/>
</dbReference>
<organism evidence="2 3">
    <name type="scientific">Clostridium gasigenes</name>
    <dbReference type="NCBI Taxonomy" id="94869"/>
    <lineage>
        <taxon>Bacteria</taxon>
        <taxon>Bacillati</taxon>
        <taxon>Bacillota</taxon>
        <taxon>Clostridia</taxon>
        <taxon>Eubacteriales</taxon>
        <taxon>Clostridiaceae</taxon>
        <taxon>Clostridium</taxon>
    </lineage>
</organism>
<feature type="domain" description="DUF4130" evidence="1">
    <location>
        <begin position="83"/>
        <end position="243"/>
    </location>
</feature>
<dbReference type="NCBIfam" id="TIGR03915">
    <property type="entry name" value="SAM_7_link_chp"/>
    <property type="match status" value="1"/>
</dbReference>
<evidence type="ECO:0000313" key="2">
    <source>
        <dbReference type="EMBL" id="SDP75969.1"/>
    </source>
</evidence>
<proteinExistence type="predicted"/>
<dbReference type="Pfam" id="PF13566">
    <property type="entry name" value="DUF4130"/>
    <property type="match status" value="1"/>
</dbReference>
<dbReference type="Proteomes" id="UP000198597">
    <property type="component" value="Unassembled WGS sequence"/>
</dbReference>
<sequence>MIIYFYDGTFEGLLTSIYDGFYANTPPNIISTKYEHEVDFLSEVVNIETDTIKYKKVQTSIVTKIDPLCLNKLYNVFLSNKENKGMLCFNYLKLAFKIGPDIHKYLHNDLVKSIDSINKKVSLESHRFTGFVRFSYINDKFLYSSIEPDNNILEFISPHFQRRFPGEYWIIHDINRGLASIYNTISWEIVEMDMESYNELKNYTDGFHDLWKDYFTSVTIKERANPRHQKGQMPKRYWKHLTEVK</sequence>